<dbReference type="NCBIfam" id="TIGR02244">
    <property type="entry name" value="HAD-IG-Ncltidse"/>
    <property type="match status" value="1"/>
</dbReference>
<feature type="transmembrane region" description="Helical" evidence="9">
    <location>
        <begin position="861"/>
        <end position="880"/>
    </location>
</feature>
<feature type="transmembrane region" description="Helical" evidence="9">
    <location>
        <begin position="892"/>
        <end position="914"/>
    </location>
</feature>
<dbReference type="InterPro" id="IPR008380">
    <property type="entry name" value="HAD-SF_hydro_IG_5-nucl"/>
</dbReference>
<dbReference type="PROSITE" id="PS00216">
    <property type="entry name" value="SUGAR_TRANSPORT_1"/>
    <property type="match status" value="1"/>
</dbReference>
<dbReference type="InterPro" id="IPR023214">
    <property type="entry name" value="HAD_sf"/>
</dbReference>
<keyword evidence="5" id="KW-0378">Hydrolase</keyword>
<dbReference type="EMBL" id="CAXAMN010007136">
    <property type="protein sequence ID" value="CAK9020555.1"/>
    <property type="molecule type" value="Genomic_DNA"/>
</dbReference>
<dbReference type="CDD" id="cd17325">
    <property type="entry name" value="MFS_MdtG_SLC18_like"/>
    <property type="match status" value="1"/>
</dbReference>
<keyword evidence="6" id="KW-0460">Magnesium</keyword>
<keyword evidence="4" id="KW-0479">Metal-binding</keyword>
<dbReference type="PANTHER" id="PTHR12103:SF12">
    <property type="entry name" value="FI20020P1"/>
    <property type="match status" value="1"/>
</dbReference>
<reference evidence="11 12" key="1">
    <citation type="submission" date="2024-02" db="EMBL/GenBank/DDBJ databases">
        <authorList>
            <person name="Chen Y."/>
            <person name="Shah S."/>
            <person name="Dougan E. K."/>
            <person name="Thang M."/>
            <person name="Chan C."/>
        </authorList>
    </citation>
    <scope>NUCLEOTIDE SEQUENCE [LARGE SCALE GENOMIC DNA]</scope>
</reference>
<evidence type="ECO:0000256" key="5">
    <source>
        <dbReference type="ARBA" id="ARBA00022801"/>
    </source>
</evidence>
<dbReference type="Pfam" id="PF05761">
    <property type="entry name" value="5_nucleotid"/>
    <property type="match status" value="1"/>
</dbReference>
<evidence type="ECO:0000313" key="11">
    <source>
        <dbReference type="EMBL" id="CAK9020555.1"/>
    </source>
</evidence>
<feature type="transmembrane region" description="Helical" evidence="9">
    <location>
        <begin position="621"/>
        <end position="647"/>
    </location>
</feature>
<sequence length="1103" mass="121287">MMSKRDASSPICHAAFVTLIWLSWNAMFPNRLLFVLHDAPPVTRHLRCARRAFEASSIQLPRHPTNAKTNKLLETAEHLANSVLTNKSVLSSGAAVNDPFDLEDRVYANTYVNLGSAKVVGFDYDYTLVSYKPAILHLIYDLAKEQLVSKFKYPKELLDLPGYDPNFAIRGLAVDLDNAWICMLTLRYRVSIAFFGRERVDPMIVRQTYRSETGSGILPPEERKKRLKPLNDLFSTAEACLLADVVQWFRSRNIPFDPRSVVTDVLGAITQAHVSGQLHRTVGHDLERYIEPDGQKLLQLLDRFRSAGKKLMLVSNSPFEFVNKGMVYVCGEDWRSRFDVVVVSAGKPGFYTGTRPFREVSTRTGRIKFKPITSFSADEVYCQGSIGELVRLMGWTKSHPTQDRPDIDGSNIMYIGDSLFADLVDARRLYGWTTGAIIREVSHETAIQASRKWQTAWKVLQILTLCGRECQTTFFSPTADPCGAYSQADTKILDDLESLAADWRSYLDALLNPNFGSIFRASRDNGQTAQPSLFARCLQRHVDFYTSKVENLGLYSTDHRFYPADYSIGVLHEVLHLTDPVSEVHVLLVPVRLASVMDKTLLQKDDEGKFNPETGLSVPQVAIWMVFITIFMDTLAATISTPALPYYARSFHVNNAAVGYLYASWSFTSAFCAPLLGQLSDKWGRRTILLASLLGAGLANLGQARAASYYELLAWRAFSGVWAAVGNSAQVYLSDVCSSLVLADYMSKLSAVPSLAMTFGPGLGGGLSKFGLNIPVLVDGILSLAAAALCWVYLPESPAWASKKAADAQPKGDQKQPQKSIPSSVYVLAISGFFGGISFGTAVSMTAIFLDAKLEFDSLHVGFTFVLTAIATLATSIWGTGSVQKAVGLKSCAVLGSIVSGILTIGMALIPGIWPTLVFMCLSRAGTTLRAGSNGTILANFTDASNRGTVFAQQQFAMNMGRLVGPVVAGHLAVTDPVVLPMVFSAACSILSGLILMAVAMPEAPKQTSQALRGFTDLGSESMLELEYGSAQDCQELGNFVGDLLSKRRYRWISRKKAIYCMLDNLLPELSADAGDHLEDLQRLMKHVELIRKDFQSVQSRDC</sequence>
<name>A0ABP0K2A6_9DINO</name>
<dbReference type="SUPFAM" id="SSF56784">
    <property type="entry name" value="HAD-like"/>
    <property type="match status" value="1"/>
</dbReference>
<evidence type="ECO:0000313" key="12">
    <source>
        <dbReference type="Proteomes" id="UP001642484"/>
    </source>
</evidence>
<evidence type="ECO:0000256" key="9">
    <source>
        <dbReference type="SAM" id="Phobius"/>
    </source>
</evidence>
<feature type="transmembrane region" description="Helical" evidence="9">
    <location>
        <begin position="825"/>
        <end position="849"/>
    </location>
</feature>
<keyword evidence="8 9" id="KW-0472">Membrane</keyword>
<evidence type="ECO:0000259" key="10">
    <source>
        <dbReference type="PROSITE" id="PS50850"/>
    </source>
</evidence>
<dbReference type="InterPro" id="IPR001958">
    <property type="entry name" value="Tet-R_TetA/multi-R_MdtG-like"/>
</dbReference>
<comment type="similarity">
    <text evidence="2">Belongs to the 5'(3')-deoxyribonucleotidase family.</text>
</comment>
<evidence type="ECO:0000256" key="1">
    <source>
        <dbReference type="ARBA" id="ARBA00004141"/>
    </source>
</evidence>
<feature type="domain" description="Major facilitator superfamily (MFS) profile" evidence="10">
    <location>
        <begin position="622"/>
        <end position="1005"/>
    </location>
</feature>
<keyword evidence="12" id="KW-1185">Reference proteome</keyword>
<dbReference type="Gene3D" id="1.20.1250.20">
    <property type="entry name" value="MFS general substrate transporter like domains"/>
    <property type="match status" value="1"/>
</dbReference>
<keyword evidence="3 9" id="KW-0812">Transmembrane</keyword>
<dbReference type="InterPro" id="IPR005829">
    <property type="entry name" value="Sugar_transporter_CS"/>
</dbReference>
<dbReference type="InterPro" id="IPR036412">
    <property type="entry name" value="HAD-like_sf"/>
</dbReference>
<accession>A0ABP0K2A6</accession>
<feature type="transmembrane region" description="Helical" evidence="9">
    <location>
        <begin position="772"/>
        <end position="794"/>
    </location>
</feature>
<dbReference type="InterPro" id="IPR036259">
    <property type="entry name" value="MFS_trans_sf"/>
</dbReference>
<dbReference type="SUPFAM" id="SSF103473">
    <property type="entry name" value="MFS general substrate transporter"/>
    <property type="match status" value="1"/>
</dbReference>
<dbReference type="Pfam" id="PF07690">
    <property type="entry name" value="MFS_1"/>
    <property type="match status" value="1"/>
</dbReference>
<dbReference type="PANTHER" id="PTHR12103">
    <property type="entry name" value="5'-NUCLEOTIDASE DOMAIN-CONTAINING"/>
    <property type="match status" value="1"/>
</dbReference>
<feature type="transmembrane region" description="Helical" evidence="9">
    <location>
        <begin position="978"/>
        <end position="1000"/>
    </location>
</feature>
<evidence type="ECO:0000256" key="6">
    <source>
        <dbReference type="ARBA" id="ARBA00022842"/>
    </source>
</evidence>
<dbReference type="PROSITE" id="PS50850">
    <property type="entry name" value="MFS"/>
    <property type="match status" value="1"/>
</dbReference>
<proteinExistence type="inferred from homology"/>
<evidence type="ECO:0000256" key="4">
    <source>
        <dbReference type="ARBA" id="ARBA00022723"/>
    </source>
</evidence>
<comment type="caution">
    <text evidence="11">The sequence shown here is derived from an EMBL/GenBank/DDBJ whole genome shotgun (WGS) entry which is preliminary data.</text>
</comment>
<dbReference type="InterPro" id="IPR011701">
    <property type="entry name" value="MFS"/>
</dbReference>
<dbReference type="Gene3D" id="3.40.50.1000">
    <property type="entry name" value="HAD superfamily/HAD-like"/>
    <property type="match status" value="1"/>
</dbReference>
<keyword evidence="7 9" id="KW-1133">Transmembrane helix</keyword>
<dbReference type="Proteomes" id="UP001642484">
    <property type="component" value="Unassembled WGS sequence"/>
</dbReference>
<feature type="transmembrane region" description="Helical" evidence="9">
    <location>
        <begin position="659"/>
        <end position="677"/>
    </location>
</feature>
<protein>
    <recommendedName>
        <fullName evidence="10">Major facilitator superfamily (MFS) profile domain-containing protein</fullName>
    </recommendedName>
</protein>
<dbReference type="PRINTS" id="PR01035">
    <property type="entry name" value="TCRTETA"/>
</dbReference>
<gene>
    <name evidence="11" type="ORF">CCMP2556_LOCUS14099</name>
</gene>
<evidence type="ECO:0000256" key="8">
    <source>
        <dbReference type="ARBA" id="ARBA00023136"/>
    </source>
</evidence>
<evidence type="ECO:0000256" key="2">
    <source>
        <dbReference type="ARBA" id="ARBA00009589"/>
    </source>
</evidence>
<dbReference type="InterPro" id="IPR020846">
    <property type="entry name" value="MFS_dom"/>
</dbReference>
<evidence type="ECO:0000256" key="7">
    <source>
        <dbReference type="ARBA" id="ARBA00022989"/>
    </source>
</evidence>
<organism evidence="11 12">
    <name type="scientific">Durusdinium trenchii</name>
    <dbReference type="NCBI Taxonomy" id="1381693"/>
    <lineage>
        <taxon>Eukaryota</taxon>
        <taxon>Sar</taxon>
        <taxon>Alveolata</taxon>
        <taxon>Dinophyceae</taxon>
        <taxon>Suessiales</taxon>
        <taxon>Symbiodiniaceae</taxon>
        <taxon>Durusdinium</taxon>
    </lineage>
</organism>
<evidence type="ECO:0000256" key="3">
    <source>
        <dbReference type="ARBA" id="ARBA00022692"/>
    </source>
</evidence>
<comment type="subcellular location">
    <subcellularLocation>
        <location evidence="1">Membrane</location>
        <topology evidence="1">Multi-pass membrane protein</topology>
    </subcellularLocation>
</comment>